<organism evidence="1">
    <name type="scientific">Cellulosimicrobium sp. ES-005</name>
    <dbReference type="NCBI Taxonomy" id="3163031"/>
    <lineage>
        <taxon>Bacteria</taxon>
        <taxon>Bacillati</taxon>
        <taxon>Actinomycetota</taxon>
        <taxon>Actinomycetes</taxon>
        <taxon>Micrococcales</taxon>
        <taxon>Promicromonosporaceae</taxon>
        <taxon>Cellulosimicrobium</taxon>
    </lineage>
</organism>
<proteinExistence type="predicted"/>
<evidence type="ECO:0000313" key="1">
    <source>
        <dbReference type="EMBL" id="XCH28889.1"/>
    </source>
</evidence>
<gene>
    <name evidence="1" type="ORF">ABRQ22_14980</name>
</gene>
<reference evidence="1" key="1">
    <citation type="submission" date="2024-06" db="EMBL/GenBank/DDBJ databases">
        <title>Complete genome sequence of the cellulolytic actinobacterium, Cellulosimicrobium ES-005.</title>
        <authorList>
            <person name="Matthews C.T."/>
            <person name="Underwood K.D."/>
            <person name="Ghanchi K.M."/>
            <person name="Fields S.D."/>
            <person name="Gardner S.G."/>
        </authorList>
    </citation>
    <scope>NUCLEOTIDE SEQUENCE</scope>
    <source>
        <strain evidence="1">ES-005</strain>
    </source>
</reference>
<sequence>MTSLPKSVHDLAEFPALEDVGLAVLRPALEVPVRTLIPDQLDVFPFVLVRGNHTAMGWGGQERFVDRGVLSVHTFTDGPEADDDGAKLSEAIRVILREAAKRKVRIDDRNHLHRVTLTSRPRRVSDWATSQGPVQYADLPTGVQRYESLYRVTVRHRGP</sequence>
<accession>A0AAU8FZJ8</accession>
<dbReference type="RefSeq" id="WP_353707293.1">
    <property type="nucleotide sequence ID" value="NZ_CP159290.1"/>
</dbReference>
<dbReference type="EMBL" id="CP159290">
    <property type="protein sequence ID" value="XCH28889.1"/>
    <property type="molecule type" value="Genomic_DNA"/>
</dbReference>
<evidence type="ECO:0008006" key="2">
    <source>
        <dbReference type="Google" id="ProtNLM"/>
    </source>
</evidence>
<name>A0AAU8FZJ8_9MICO</name>
<protein>
    <recommendedName>
        <fullName evidence="2">Tail terminator</fullName>
    </recommendedName>
</protein>
<dbReference type="AlphaFoldDB" id="A0AAU8FZJ8"/>